<feature type="transmembrane region" description="Helical" evidence="1">
    <location>
        <begin position="114"/>
        <end position="136"/>
    </location>
</feature>
<keyword evidence="3" id="KW-1185">Reference proteome</keyword>
<organism evidence="2 3">
    <name type="scientific">Altericroceibacterium endophyticum</name>
    <dbReference type="NCBI Taxonomy" id="1808508"/>
    <lineage>
        <taxon>Bacteria</taxon>
        <taxon>Pseudomonadati</taxon>
        <taxon>Pseudomonadota</taxon>
        <taxon>Alphaproteobacteria</taxon>
        <taxon>Sphingomonadales</taxon>
        <taxon>Erythrobacteraceae</taxon>
        <taxon>Altericroceibacterium</taxon>
    </lineage>
</organism>
<sequence>MTQQQNAPWHLWVVGIVSLLWNVVGAYDYWITRVGSQRYLQIAGVSRLELIWLANMPWWVDVAWACGVWGSIAGSLLLLLRRKLAATAFLLAVLGMLATNFYRMTSDAPPSMTGTAADIISLVLILIAGALTWYAVRMRRAAVLR</sequence>
<feature type="transmembrane region" description="Helical" evidence="1">
    <location>
        <begin position="12"/>
        <end position="31"/>
    </location>
</feature>
<proteinExistence type="predicted"/>
<evidence type="ECO:0008006" key="4">
    <source>
        <dbReference type="Google" id="ProtNLM"/>
    </source>
</evidence>
<gene>
    <name evidence="2" type="ORF">GRI91_04125</name>
</gene>
<dbReference type="OrthoDB" id="5801787at2"/>
<keyword evidence="1" id="KW-1133">Transmembrane helix</keyword>
<dbReference type="Proteomes" id="UP000438476">
    <property type="component" value="Unassembled WGS sequence"/>
</dbReference>
<dbReference type="AlphaFoldDB" id="A0A6I4T203"/>
<evidence type="ECO:0000313" key="3">
    <source>
        <dbReference type="Proteomes" id="UP000438476"/>
    </source>
</evidence>
<reference evidence="2 3" key="1">
    <citation type="submission" date="2019-12" db="EMBL/GenBank/DDBJ databases">
        <title>Genomic-based taxomic classification of the family Erythrobacteraceae.</title>
        <authorList>
            <person name="Xu L."/>
        </authorList>
    </citation>
    <scope>NUCLEOTIDE SEQUENCE [LARGE SCALE GENOMIC DNA]</scope>
    <source>
        <strain evidence="2 3">LMG 29518</strain>
    </source>
</reference>
<dbReference type="EMBL" id="WTYT01000002">
    <property type="protein sequence ID" value="MXO64936.1"/>
    <property type="molecule type" value="Genomic_DNA"/>
</dbReference>
<feature type="transmembrane region" description="Helical" evidence="1">
    <location>
        <begin position="84"/>
        <end position="102"/>
    </location>
</feature>
<evidence type="ECO:0000313" key="2">
    <source>
        <dbReference type="EMBL" id="MXO64936.1"/>
    </source>
</evidence>
<accession>A0A6I4T203</accession>
<name>A0A6I4T203_9SPHN</name>
<dbReference type="RefSeq" id="WP_160735396.1">
    <property type="nucleotide sequence ID" value="NZ_WTYT01000002.1"/>
</dbReference>
<keyword evidence="1" id="KW-0812">Transmembrane</keyword>
<comment type="caution">
    <text evidence="2">The sequence shown here is derived from an EMBL/GenBank/DDBJ whole genome shotgun (WGS) entry which is preliminary data.</text>
</comment>
<evidence type="ECO:0000256" key="1">
    <source>
        <dbReference type="SAM" id="Phobius"/>
    </source>
</evidence>
<feature type="transmembrane region" description="Helical" evidence="1">
    <location>
        <begin position="58"/>
        <end position="79"/>
    </location>
</feature>
<keyword evidence="1" id="KW-0472">Membrane</keyword>
<protein>
    <recommendedName>
        <fullName evidence="4">Sugar transporter</fullName>
    </recommendedName>
</protein>